<keyword evidence="2" id="KW-1185">Reference proteome</keyword>
<sequence length="161" mass="18762">METQKEKEAICCPPFDPTIWEDKIIEWENKKFIKDKVFTLFYMPVNFGGVMRRLMKKIGEANADVPEWLCLSDHTSQWNMNLYVAVDKEVPGANNTTIGGKFYCKVYEGPFRDTGKWCKDFVEKANAKGMHPQKLFMWYTTCPKCAKKYGKNYVAIFAQIE</sequence>
<accession>A0ABN6ZF69</accession>
<proteinExistence type="predicted"/>
<dbReference type="Pfam" id="PF20603">
    <property type="entry name" value="Bact_hydrolase"/>
    <property type="match status" value="1"/>
</dbReference>
<dbReference type="InterPro" id="IPR046766">
    <property type="entry name" value="Bact_hydrolase"/>
</dbReference>
<dbReference type="RefSeq" id="WP_353331510.1">
    <property type="nucleotide sequence ID" value="NZ_AP028055.1"/>
</dbReference>
<gene>
    <name evidence="1" type="ORF">BSYN_25560</name>
</gene>
<protein>
    <submittedName>
        <fullName evidence="1">Uncharacterized protein</fullName>
    </submittedName>
</protein>
<evidence type="ECO:0000313" key="1">
    <source>
        <dbReference type="EMBL" id="BEH00292.1"/>
    </source>
</evidence>
<organism evidence="1 2">
    <name type="scientific">Bacteroides sedimenti</name>
    <dbReference type="NCBI Taxonomy" id="2136147"/>
    <lineage>
        <taxon>Bacteria</taxon>
        <taxon>Pseudomonadati</taxon>
        <taxon>Bacteroidota</taxon>
        <taxon>Bacteroidia</taxon>
        <taxon>Bacteroidales</taxon>
        <taxon>Bacteroidaceae</taxon>
        <taxon>Bacteroides</taxon>
    </lineage>
</organism>
<dbReference type="EMBL" id="AP028055">
    <property type="protein sequence ID" value="BEH00292.1"/>
    <property type="molecule type" value="Genomic_DNA"/>
</dbReference>
<evidence type="ECO:0000313" key="2">
    <source>
        <dbReference type="Proteomes" id="UP001496674"/>
    </source>
</evidence>
<dbReference type="Proteomes" id="UP001496674">
    <property type="component" value="Chromosome"/>
</dbReference>
<reference evidence="1 2" key="1">
    <citation type="submission" date="2023-04" db="EMBL/GenBank/DDBJ databases">
        <title>Draft genome sequence of acteroides sedimenti strain YN3PY1.</title>
        <authorList>
            <person name="Yoshida N."/>
        </authorList>
    </citation>
    <scope>NUCLEOTIDE SEQUENCE [LARGE SCALE GENOMIC DNA]</scope>
    <source>
        <strain evidence="1 2">YN3PY1</strain>
    </source>
</reference>
<name>A0ABN6ZF69_9BACE</name>